<sequence>MKTQNRLQSFLPLSCGRTSQTNQKTCDQKVGFIEEKQINTNKRWNRQISNGINTYVRPKLNNLGLLLPSNFDCRILFDLVKSKAKEIVHLYLEVFQGLVEQIEAAEKVVPYNVENIIFDNVEDCPEEETVALNTVKEKNLYEFGRLIDKTFSDGEESNEGWSEDEFIHRKKASDIFYGMPPIPDCADPIVELGPFHNLGPNDDMFVRQTYDNKQ</sequence>
<keyword evidence="2" id="KW-1185">Reference proteome</keyword>
<protein>
    <submittedName>
        <fullName evidence="1">Uncharacterized protein</fullName>
    </submittedName>
</protein>
<gene>
    <name evidence="1" type="ORF">LSALG_LOCUS29977</name>
</gene>
<name>A0AA35ZDY9_LACSI</name>
<evidence type="ECO:0000313" key="1">
    <source>
        <dbReference type="EMBL" id="CAI9290804.1"/>
    </source>
</evidence>
<dbReference type="Proteomes" id="UP001177003">
    <property type="component" value="Chromosome 6"/>
</dbReference>
<evidence type="ECO:0000313" key="2">
    <source>
        <dbReference type="Proteomes" id="UP001177003"/>
    </source>
</evidence>
<accession>A0AA35ZDY9</accession>
<dbReference type="EMBL" id="OX465082">
    <property type="protein sequence ID" value="CAI9290804.1"/>
    <property type="molecule type" value="Genomic_DNA"/>
</dbReference>
<reference evidence="1" key="1">
    <citation type="submission" date="2023-04" db="EMBL/GenBank/DDBJ databases">
        <authorList>
            <person name="Vijverberg K."/>
            <person name="Xiong W."/>
            <person name="Schranz E."/>
        </authorList>
    </citation>
    <scope>NUCLEOTIDE SEQUENCE</scope>
</reference>
<dbReference type="AlphaFoldDB" id="A0AA35ZDY9"/>
<organism evidence="1 2">
    <name type="scientific">Lactuca saligna</name>
    <name type="common">Willowleaf lettuce</name>
    <dbReference type="NCBI Taxonomy" id="75948"/>
    <lineage>
        <taxon>Eukaryota</taxon>
        <taxon>Viridiplantae</taxon>
        <taxon>Streptophyta</taxon>
        <taxon>Embryophyta</taxon>
        <taxon>Tracheophyta</taxon>
        <taxon>Spermatophyta</taxon>
        <taxon>Magnoliopsida</taxon>
        <taxon>eudicotyledons</taxon>
        <taxon>Gunneridae</taxon>
        <taxon>Pentapetalae</taxon>
        <taxon>asterids</taxon>
        <taxon>campanulids</taxon>
        <taxon>Asterales</taxon>
        <taxon>Asteraceae</taxon>
        <taxon>Cichorioideae</taxon>
        <taxon>Cichorieae</taxon>
        <taxon>Lactucinae</taxon>
        <taxon>Lactuca</taxon>
    </lineage>
</organism>
<proteinExistence type="predicted"/>